<organism evidence="1 2">
    <name type="scientific">Parabacteroides faecis</name>
    <dbReference type="NCBI Taxonomy" id="1217282"/>
    <lineage>
        <taxon>Bacteria</taxon>
        <taxon>Pseudomonadati</taxon>
        <taxon>Bacteroidota</taxon>
        <taxon>Bacteroidia</taxon>
        <taxon>Bacteroidales</taxon>
        <taxon>Tannerellaceae</taxon>
        <taxon>Parabacteroides</taxon>
    </lineage>
</organism>
<name>A0ABR6KNJ4_9BACT</name>
<dbReference type="Proteomes" id="UP000533637">
    <property type="component" value="Unassembled WGS sequence"/>
</dbReference>
<evidence type="ECO:0000313" key="1">
    <source>
        <dbReference type="EMBL" id="MBB4623079.1"/>
    </source>
</evidence>
<evidence type="ECO:0000313" key="2">
    <source>
        <dbReference type="Proteomes" id="UP000533637"/>
    </source>
</evidence>
<proteinExistence type="predicted"/>
<reference evidence="1 2" key="1">
    <citation type="submission" date="2020-08" db="EMBL/GenBank/DDBJ databases">
        <title>Genomic Encyclopedia of Type Strains, Phase IV (KMG-IV): sequencing the most valuable type-strain genomes for metagenomic binning, comparative biology and taxonomic classification.</title>
        <authorList>
            <person name="Goeker M."/>
        </authorList>
    </citation>
    <scope>NUCLEOTIDE SEQUENCE [LARGE SCALE GENOMIC DNA]</scope>
    <source>
        <strain evidence="1 2">DSM 102983</strain>
    </source>
</reference>
<accession>A0ABR6KNJ4</accession>
<gene>
    <name evidence="1" type="ORF">GGQ57_002988</name>
</gene>
<sequence>MSKDLIYETLISAIREKIPHKATLTNALVELLCIEREAVYRRMRGDVAFSFTEIAAISNKFGISLDSLVGGWATKSRPYQLSLVEYVDPIEDDFKMWGMYNERLWGARNDPSSNSVECMNVLPATFLLDYEYIIRFYLCKWYNQYGHSDKAVHFREIEPSEKLLKVQRETATAAKYLRKTSYVMDPLIFQYIVNDILYCRSIHLIDEESVRLLKQDLLCFLDNMEVLAARGMYRETGNPVLFYISNINFDASYSYLEAQNYRLSIIRAFILNTVVSLDLKAYEIVRHWLQSLLKSSTMISVSGEQQRILFFEKQRKIIDSL</sequence>
<dbReference type="EMBL" id="JACHOC010000005">
    <property type="protein sequence ID" value="MBB4623079.1"/>
    <property type="molecule type" value="Genomic_DNA"/>
</dbReference>
<dbReference type="RefSeq" id="WP_183671311.1">
    <property type="nucleotide sequence ID" value="NZ_BMPB01000005.1"/>
</dbReference>
<comment type="caution">
    <text evidence="1">The sequence shown here is derived from an EMBL/GenBank/DDBJ whole genome shotgun (WGS) entry which is preliminary data.</text>
</comment>
<keyword evidence="2" id="KW-1185">Reference proteome</keyword>
<protein>
    <recommendedName>
        <fullName evidence="3">Transcription regulator BetR N-terminal domain-containing protein</fullName>
    </recommendedName>
</protein>
<evidence type="ECO:0008006" key="3">
    <source>
        <dbReference type="Google" id="ProtNLM"/>
    </source>
</evidence>